<proteinExistence type="predicted"/>
<evidence type="ECO:0000313" key="2">
    <source>
        <dbReference type="Proteomes" id="UP000222542"/>
    </source>
</evidence>
<comment type="caution">
    <text evidence="1">The sequence shown here is derived from an EMBL/GenBank/DDBJ whole genome shotgun (WGS) entry which is preliminary data.</text>
</comment>
<dbReference type="InterPro" id="IPR037848">
    <property type="entry name" value="GEM-like"/>
</dbReference>
<organism evidence="1 2">
    <name type="scientific">Capsicum annuum</name>
    <name type="common">Capsicum pepper</name>
    <dbReference type="NCBI Taxonomy" id="4072"/>
    <lineage>
        <taxon>Eukaryota</taxon>
        <taxon>Viridiplantae</taxon>
        <taxon>Streptophyta</taxon>
        <taxon>Embryophyta</taxon>
        <taxon>Tracheophyta</taxon>
        <taxon>Spermatophyta</taxon>
        <taxon>Magnoliopsida</taxon>
        <taxon>eudicotyledons</taxon>
        <taxon>Gunneridae</taxon>
        <taxon>Pentapetalae</taxon>
        <taxon>asterids</taxon>
        <taxon>lamiids</taxon>
        <taxon>Solanales</taxon>
        <taxon>Solanaceae</taxon>
        <taxon>Solanoideae</taxon>
        <taxon>Capsiceae</taxon>
        <taxon>Capsicum</taxon>
    </lineage>
</organism>
<dbReference type="EMBL" id="AYRZ02000005">
    <property type="protein sequence ID" value="PHT81157.1"/>
    <property type="molecule type" value="Genomic_DNA"/>
</dbReference>
<evidence type="ECO:0000313" key="1">
    <source>
        <dbReference type="EMBL" id="PHT81157.1"/>
    </source>
</evidence>
<dbReference type="Gramene" id="PHT81157">
    <property type="protein sequence ID" value="PHT81157"/>
    <property type="gene ID" value="T459_14172"/>
</dbReference>
<dbReference type="PANTHER" id="PTHR31969">
    <property type="entry name" value="GEM-LIKE PROTEIN 2"/>
    <property type="match status" value="1"/>
</dbReference>
<accession>A0A2G2ZGN4</accession>
<name>A0A2G2ZGN4_CAPAN</name>
<protein>
    <submittedName>
        <fullName evidence="1">Uncharacterized protein</fullName>
    </submittedName>
</protein>
<reference evidence="1 2" key="2">
    <citation type="journal article" date="2017" name="Genome Biol.">
        <title>New reference genome sequences of hot pepper reveal the massive evolution of plant disease-resistance genes by retroduplication.</title>
        <authorList>
            <person name="Kim S."/>
            <person name="Park J."/>
            <person name="Yeom S.I."/>
            <person name="Kim Y.M."/>
            <person name="Seo E."/>
            <person name="Kim K.T."/>
            <person name="Kim M.S."/>
            <person name="Lee J.M."/>
            <person name="Cheong K."/>
            <person name="Shin H.S."/>
            <person name="Kim S.B."/>
            <person name="Han K."/>
            <person name="Lee J."/>
            <person name="Park M."/>
            <person name="Lee H.A."/>
            <person name="Lee H.Y."/>
            <person name="Lee Y."/>
            <person name="Oh S."/>
            <person name="Lee J.H."/>
            <person name="Choi E."/>
            <person name="Choi E."/>
            <person name="Lee S.E."/>
            <person name="Jeon J."/>
            <person name="Kim H."/>
            <person name="Choi G."/>
            <person name="Song H."/>
            <person name="Lee J."/>
            <person name="Lee S.C."/>
            <person name="Kwon J.K."/>
            <person name="Lee H.Y."/>
            <person name="Koo N."/>
            <person name="Hong Y."/>
            <person name="Kim R.W."/>
            <person name="Kang W.H."/>
            <person name="Huh J.H."/>
            <person name="Kang B.C."/>
            <person name="Yang T.J."/>
            <person name="Lee Y.H."/>
            <person name="Bennetzen J.L."/>
            <person name="Choi D."/>
        </authorList>
    </citation>
    <scope>NUCLEOTIDE SEQUENCE [LARGE SCALE GENOMIC DNA]</scope>
    <source>
        <strain evidence="2">cv. CM334</strain>
    </source>
</reference>
<keyword evidence="2" id="KW-1185">Reference proteome</keyword>
<gene>
    <name evidence="1" type="ORF">T459_14172</name>
</gene>
<sequence length="194" mass="21319">MKNLLGGNVVGAPMSSAVCTHERQPKTQLALSACEDHIVLYATSKNLSQIKRRKSVIGKMNKLGERMDCLAQGIRHHALVILSGKIAKIAFCSERSINLQSPSGKMLRMHYKVSIPISKIMKAKPRMKAVNSNPYASDNDYEVELNTKATPSSGTLEATELMIAVLKIRLSASQTMPHIVITTSFVTMHKSLML</sequence>
<reference evidence="1 2" key="1">
    <citation type="journal article" date="2014" name="Nat. Genet.">
        <title>Genome sequence of the hot pepper provides insights into the evolution of pungency in Capsicum species.</title>
        <authorList>
            <person name="Kim S."/>
            <person name="Park M."/>
            <person name="Yeom S.I."/>
            <person name="Kim Y.M."/>
            <person name="Lee J.M."/>
            <person name="Lee H.A."/>
            <person name="Seo E."/>
            <person name="Choi J."/>
            <person name="Cheong K."/>
            <person name="Kim K.T."/>
            <person name="Jung K."/>
            <person name="Lee G.W."/>
            <person name="Oh S.K."/>
            <person name="Bae C."/>
            <person name="Kim S.B."/>
            <person name="Lee H.Y."/>
            <person name="Kim S.Y."/>
            <person name="Kim M.S."/>
            <person name="Kang B.C."/>
            <person name="Jo Y.D."/>
            <person name="Yang H.B."/>
            <person name="Jeong H.J."/>
            <person name="Kang W.H."/>
            <person name="Kwon J.K."/>
            <person name="Shin C."/>
            <person name="Lim J.Y."/>
            <person name="Park J.H."/>
            <person name="Huh J.H."/>
            <person name="Kim J.S."/>
            <person name="Kim B.D."/>
            <person name="Cohen O."/>
            <person name="Paran I."/>
            <person name="Suh M.C."/>
            <person name="Lee S.B."/>
            <person name="Kim Y.K."/>
            <person name="Shin Y."/>
            <person name="Noh S.J."/>
            <person name="Park J."/>
            <person name="Seo Y.S."/>
            <person name="Kwon S.Y."/>
            <person name="Kim H.A."/>
            <person name="Park J.M."/>
            <person name="Kim H.J."/>
            <person name="Choi S.B."/>
            <person name="Bosland P.W."/>
            <person name="Reeves G."/>
            <person name="Jo S.H."/>
            <person name="Lee B.W."/>
            <person name="Cho H.T."/>
            <person name="Choi H.S."/>
            <person name="Lee M.S."/>
            <person name="Yu Y."/>
            <person name="Do Choi Y."/>
            <person name="Park B.S."/>
            <person name="van Deynze A."/>
            <person name="Ashrafi H."/>
            <person name="Hill T."/>
            <person name="Kim W.T."/>
            <person name="Pai H.S."/>
            <person name="Ahn H.K."/>
            <person name="Yeam I."/>
            <person name="Giovannoni J.J."/>
            <person name="Rose J.K."/>
            <person name="Sorensen I."/>
            <person name="Lee S.J."/>
            <person name="Kim R.W."/>
            <person name="Choi I.Y."/>
            <person name="Choi B.S."/>
            <person name="Lim J.S."/>
            <person name="Lee Y.H."/>
            <person name="Choi D."/>
        </authorList>
    </citation>
    <scope>NUCLEOTIDE SEQUENCE [LARGE SCALE GENOMIC DNA]</scope>
    <source>
        <strain evidence="2">cv. CM334</strain>
    </source>
</reference>
<dbReference type="AlphaFoldDB" id="A0A2G2ZGN4"/>
<dbReference type="Proteomes" id="UP000222542">
    <property type="component" value="Unassembled WGS sequence"/>
</dbReference>